<comment type="caution">
    <text evidence="1">The sequence shown here is derived from an EMBL/GenBank/DDBJ whole genome shotgun (WGS) entry which is preliminary data.</text>
</comment>
<evidence type="ECO:0000313" key="2">
    <source>
        <dbReference type="Proteomes" id="UP000282574"/>
    </source>
</evidence>
<reference evidence="1 2" key="1">
    <citation type="journal article" date="2019" name="Genome Biol. Evol.">
        <title>Day and night: Metabolic profiles and evolutionary relationships of six axenic non-marine cyanobacteria.</title>
        <authorList>
            <person name="Will S.E."/>
            <person name="Henke P."/>
            <person name="Boedeker C."/>
            <person name="Huang S."/>
            <person name="Brinkmann H."/>
            <person name="Rohde M."/>
            <person name="Jarek M."/>
            <person name="Friedl T."/>
            <person name="Seufert S."/>
            <person name="Schumacher M."/>
            <person name="Overmann J."/>
            <person name="Neumann-Schaal M."/>
            <person name="Petersen J."/>
        </authorList>
    </citation>
    <scope>NUCLEOTIDE SEQUENCE [LARGE SCALE GENOMIC DNA]</scope>
    <source>
        <strain evidence="1 2">SAG 39.79</strain>
    </source>
</reference>
<keyword evidence="2" id="KW-1185">Reference proteome</keyword>
<dbReference type="Proteomes" id="UP000282574">
    <property type="component" value="Unassembled WGS sequence"/>
</dbReference>
<name>A0AB37USA2_9CYAN</name>
<dbReference type="AlphaFoldDB" id="A0AB37USA2"/>
<dbReference type="EMBL" id="RSCK01000003">
    <property type="protein sequence ID" value="RUT14037.1"/>
    <property type="molecule type" value="Genomic_DNA"/>
</dbReference>
<sequence>MNNNYIGNQFMHKLTQSNKNVFFNSASIGEIYSFSQSLSLQEIKKLAEKAGISIDYVAKNQFIIKEREQSTSLWQPEEDDLCHGYVTGFCGRKAIICIGNSSQGYLMFCRNCAYKMSINLINIAFTSSN</sequence>
<proteinExistence type="predicted"/>
<protein>
    <submittedName>
        <fullName evidence="1">Uncharacterized protein</fullName>
    </submittedName>
</protein>
<evidence type="ECO:0000313" key="1">
    <source>
        <dbReference type="EMBL" id="RUT14037.1"/>
    </source>
</evidence>
<gene>
    <name evidence="1" type="ORF">DSM107010_05200</name>
</gene>
<accession>A0AB37USA2</accession>
<organism evidence="1 2">
    <name type="scientific">Chroococcidiopsis cubana SAG 39.79</name>
    <dbReference type="NCBI Taxonomy" id="388085"/>
    <lineage>
        <taxon>Bacteria</taxon>
        <taxon>Bacillati</taxon>
        <taxon>Cyanobacteriota</taxon>
        <taxon>Cyanophyceae</taxon>
        <taxon>Chroococcidiopsidales</taxon>
        <taxon>Chroococcidiopsidaceae</taxon>
        <taxon>Chroococcidiopsis</taxon>
    </lineage>
</organism>